<evidence type="ECO:0000256" key="2">
    <source>
        <dbReference type="SAM" id="MobiDB-lite"/>
    </source>
</evidence>
<evidence type="ECO:0000313" key="4">
    <source>
        <dbReference type="EMBL" id="OWK47409.1"/>
    </source>
</evidence>
<dbReference type="Pfam" id="PF13476">
    <property type="entry name" value="AAA_23"/>
    <property type="match status" value="1"/>
</dbReference>
<dbReference type="PANTHER" id="PTHR32114">
    <property type="entry name" value="ABC TRANSPORTER ABCH.3"/>
    <property type="match status" value="1"/>
</dbReference>
<protein>
    <submittedName>
        <fullName evidence="4">DNA double-strand break repair Rad50 ATPase</fullName>
    </submittedName>
</protein>
<dbReference type="GO" id="GO:0006302">
    <property type="term" value="P:double-strand break repair"/>
    <property type="evidence" value="ECO:0007669"/>
    <property type="project" value="InterPro"/>
</dbReference>
<comment type="caution">
    <text evidence="4">The sequence shown here is derived from an EMBL/GenBank/DDBJ whole genome shotgun (WGS) entry which is preliminary data.</text>
</comment>
<feature type="compositionally biased region" description="Polar residues" evidence="2">
    <location>
        <begin position="660"/>
        <end position="670"/>
    </location>
</feature>
<feature type="region of interest" description="Disordered" evidence="2">
    <location>
        <begin position="514"/>
        <end position="536"/>
    </location>
</feature>
<proteinExistence type="predicted"/>
<feature type="compositionally biased region" description="Basic and acidic residues" evidence="2">
    <location>
        <begin position="306"/>
        <end position="335"/>
    </location>
</feature>
<evidence type="ECO:0000256" key="1">
    <source>
        <dbReference type="SAM" id="Coils"/>
    </source>
</evidence>
<feature type="domain" description="Rad50/SbcC-type AAA" evidence="3">
    <location>
        <begin position="5"/>
        <end position="205"/>
    </location>
</feature>
<accession>A0A225EDM6</accession>
<keyword evidence="1" id="KW-0175">Coiled coil</keyword>
<dbReference type="GO" id="GO:0016887">
    <property type="term" value="F:ATP hydrolysis activity"/>
    <property type="evidence" value="ECO:0007669"/>
    <property type="project" value="InterPro"/>
</dbReference>
<reference evidence="5" key="1">
    <citation type="submission" date="2017-06" db="EMBL/GenBank/DDBJ databases">
        <title>Genome analysis of Fimbriiglobus ruber SP5, the first member of the order Planctomycetales with confirmed chitinolytic capability.</title>
        <authorList>
            <person name="Ravin N.V."/>
            <person name="Rakitin A.L."/>
            <person name="Ivanova A.A."/>
            <person name="Beletsky A.V."/>
            <person name="Kulichevskaya I.S."/>
            <person name="Mardanov A.V."/>
            <person name="Dedysh S.N."/>
        </authorList>
    </citation>
    <scope>NUCLEOTIDE SEQUENCE [LARGE SCALE GENOMIC DNA]</scope>
    <source>
        <strain evidence="5">SP5</strain>
    </source>
</reference>
<gene>
    <name evidence="4" type="ORF">FRUB_01108</name>
</gene>
<dbReference type="SUPFAM" id="SSF52540">
    <property type="entry name" value="P-loop containing nucleoside triphosphate hydrolases"/>
    <property type="match status" value="1"/>
</dbReference>
<dbReference type="RefSeq" id="WP_161967207.1">
    <property type="nucleotide sequence ID" value="NZ_NIDE01000001.1"/>
</dbReference>
<dbReference type="Proteomes" id="UP000214646">
    <property type="component" value="Unassembled WGS sequence"/>
</dbReference>
<dbReference type="Gene3D" id="3.40.50.300">
    <property type="entry name" value="P-loop containing nucleotide triphosphate hydrolases"/>
    <property type="match status" value="2"/>
</dbReference>
<sequence length="1048" mass="117630">MIPHRIKLTGFLSYKDEQEVEFGAAPLWMLAGTNGSGKSSIFDAVTYALFGHHRGGSQNASELINKESNSMAVEFDFKLERNLFRIKRTLRRSAKGAISGTQQLFRHLSGNSNYEAGWEPVPDTGKKVDFDKWIHDKIGLNYETFTSSVLLLQGKAEKLLDARPSGRAEVLAGIVDLERYQRLHEKANTRKLELKSKLDALSHQQNAVPEVPDMEYLAAIVKIEDGEQVRDAARAKIDELMAVETQARRWAEAEGRLAATKLKLANAESLLGAAVKIEAEFARLRELREVLPTVNTVVTMKGQFAESERKTQKLQKDREEAQERKQRAEHALDQGKKKRAALQKQLATDEQKLAAVIARLRELTGLLEKVRFVEEHEAELKRLDDDLRRLPPDPEAAARAAHEETDRLTELNRILPILERFSVERHDLGVARKTETAARVEQQRVQADGERMKADAAKLKPEVEKAKQARAAADQQVAVTRAMAEQARAAAGEFASLSGEKACRACGQPLTKEHLAEEKKKREKEARAAEEKHRSAIDAQTTAVQAERDLIARETELTEKLDKLRETYRDQVAHVKQAAADIKRLADSLDLRYAEMPEPYRSRIAPAAVADWGTTAFPERDELVSLRRDAGGLDPAKRRWRETQDVLTKWTQLRAKVESGRTSLSRQKTALGTADPEALRREHQDKQAQEAGLVRDVKGAKQTLMQLETEIDIQGREAHTAVQHLTDIAGKLATEEVTRKHCTDTADRGKKGLPPAWQAAVEQAGMGQYHEWKIECDTIAAAGTEAKYKQLEVARAGLTTLRQEITDLAAAAEAFPPETRRAPDEVKLLLAGARTAFDERDKEWRDAQRQKAVLDGYREQRAKLGEQWTRTDGEHNRYKTLAELLGRDRLQRHLVRQAERQIVDYANAVLDRLSGGQLFLRLVGGDDGAGTDRALELEAYNRVTGGAPINVAFLSGSQRFRVAVSLALGIGQYASRQHRPIESVIIDEGFGCLDRQGRQVMIQELQNLRGHLQCILLVSHQEEFADAFPDGYRFELNEGSTRVSRFQR</sequence>
<dbReference type="InterPro" id="IPR027417">
    <property type="entry name" value="P-loop_NTPase"/>
</dbReference>
<dbReference type="PANTHER" id="PTHR32114:SF2">
    <property type="entry name" value="ABC TRANSPORTER ABCH.3"/>
    <property type="match status" value="1"/>
</dbReference>
<name>A0A225EDM6_9BACT</name>
<evidence type="ECO:0000259" key="3">
    <source>
        <dbReference type="Pfam" id="PF13476"/>
    </source>
</evidence>
<dbReference type="OrthoDB" id="9795626at2"/>
<feature type="region of interest" description="Disordered" evidence="2">
    <location>
        <begin position="659"/>
        <end position="679"/>
    </location>
</feature>
<dbReference type="EMBL" id="NIDE01000001">
    <property type="protein sequence ID" value="OWK47409.1"/>
    <property type="molecule type" value="Genomic_DNA"/>
</dbReference>
<feature type="coiled-coil region" evidence="1">
    <location>
        <begin position="177"/>
        <end position="204"/>
    </location>
</feature>
<keyword evidence="5" id="KW-1185">Reference proteome</keyword>
<dbReference type="AlphaFoldDB" id="A0A225EDM6"/>
<dbReference type="InterPro" id="IPR038729">
    <property type="entry name" value="Rad50/SbcC_AAA"/>
</dbReference>
<evidence type="ECO:0000313" key="5">
    <source>
        <dbReference type="Proteomes" id="UP000214646"/>
    </source>
</evidence>
<feature type="region of interest" description="Disordered" evidence="2">
    <location>
        <begin position="305"/>
        <end position="337"/>
    </location>
</feature>
<organism evidence="4 5">
    <name type="scientific">Fimbriiglobus ruber</name>
    <dbReference type="NCBI Taxonomy" id="1908690"/>
    <lineage>
        <taxon>Bacteria</taxon>
        <taxon>Pseudomonadati</taxon>
        <taxon>Planctomycetota</taxon>
        <taxon>Planctomycetia</taxon>
        <taxon>Gemmatales</taxon>
        <taxon>Gemmataceae</taxon>
        <taxon>Fimbriiglobus</taxon>
    </lineage>
</organism>